<protein>
    <recommendedName>
        <fullName evidence="3">Amino acid ABC transporter substrate-binding protein</fullName>
    </recommendedName>
</protein>
<dbReference type="SUPFAM" id="SSF53850">
    <property type="entry name" value="Periplasmic binding protein-like II"/>
    <property type="match status" value="1"/>
</dbReference>
<gene>
    <name evidence="1" type="ORF">PQR79_12050</name>
</gene>
<dbReference type="RefSeq" id="WP_274408516.1">
    <property type="nucleotide sequence ID" value="NZ_JAQQPZ010000010.1"/>
</dbReference>
<evidence type="ECO:0008006" key="3">
    <source>
        <dbReference type="Google" id="ProtNLM"/>
    </source>
</evidence>
<sequence length="287" mass="32961">MNSTCQSNDEFIINRSESELDNRYQYPYDLLSLVIEATTADFGDGSLLVTDLHMSRNRIFRSLKAGEGINVIAEASKENWNDDLIPIKIPIRKGIQGFRLFIIQQENATLLANIKTLSQLVSLKTGSGSQWSTKVAMQQAGFDVVESTLYENLFNMLSKGRFVTFGRGVNEVFQEVSQFHLQYPELMVDEHLLLHIPLVTYYYVSPNQPRLAKRIEVGLKRIIENGQFDQLFYQRHCEFLLKAKLNNRLVFKIDNPYIAETDIISSVGKDFLLNPKDDFDTLCKPYQ</sequence>
<reference evidence="1 2" key="1">
    <citation type="submission" date="2023-02" db="EMBL/GenBank/DDBJ databases">
        <title>Genome sequence of Shewanella metallivivens ER-Te-42B-Light, sp. nov., enriched from sulfide tube worms (Riftia pachyptila) isolated from Explorer Ridge in the Pacific Ocean.</title>
        <authorList>
            <person name="Maltman C."/>
            <person name="Kuzyk S.B."/>
            <person name="Kyndt J.A."/>
            <person name="Yurkov V."/>
        </authorList>
    </citation>
    <scope>NUCLEOTIDE SEQUENCE [LARGE SCALE GENOMIC DNA]</scope>
    <source>
        <strain evidence="1 2">ER-Te-42B-Light</strain>
    </source>
</reference>
<name>A0ABT5TMJ7_9GAMM</name>
<evidence type="ECO:0000313" key="1">
    <source>
        <dbReference type="EMBL" id="MDD8059829.1"/>
    </source>
</evidence>
<evidence type="ECO:0000313" key="2">
    <source>
        <dbReference type="Proteomes" id="UP001213691"/>
    </source>
</evidence>
<comment type="caution">
    <text evidence="1">The sequence shown here is derived from an EMBL/GenBank/DDBJ whole genome shotgun (WGS) entry which is preliminary data.</text>
</comment>
<keyword evidence="2" id="KW-1185">Reference proteome</keyword>
<proteinExistence type="predicted"/>
<dbReference type="Proteomes" id="UP001213691">
    <property type="component" value="Unassembled WGS sequence"/>
</dbReference>
<accession>A0ABT5TMJ7</accession>
<organism evidence="1 2">
    <name type="scientific">Shewanella metallivivens</name>
    <dbReference type="NCBI Taxonomy" id="2872342"/>
    <lineage>
        <taxon>Bacteria</taxon>
        <taxon>Pseudomonadati</taxon>
        <taxon>Pseudomonadota</taxon>
        <taxon>Gammaproteobacteria</taxon>
        <taxon>Alteromonadales</taxon>
        <taxon>Shewanellaceae</taxon>
        <taxon>Shewanella</taxon>
    </lineage>
</organism>
<dbReference type="EMBL" id="JAQQPZ010000010">
    <property type="protein sequence ID" value="MDD8059829.1"/>
    <property type="molecule type" value="Genomic_DNA"/>
</dbReference>